<evidence type="ECO:0000259" key="6">
    <source>
        <dbReference type="Pfam" id="PF05175"/>
    </source>
</evidence>
<organism evidence="7 8">
    <name type="scientific">Marinimicrobium koreense</name>
    <dbReference type="NCBI Taxonomy" id="306545"/>
    <lineage>
        <taxon>Bacteria</taxon>
        <taxon>Pseudomonadati</taxon>
        <taxon>Pseudomonadota</taxon>
        <taxon>Gammaproteobacteria</taxon>
        <taxon>Cellvibrionales</taxon>
        <taxon>Cellvibrionaceae</taxon>
        <taxon>Marinimicrobium</taxon>
    </lineage>
</organism>
<evidence type="ECO:0000313" key="7">
    <source>
        <dbReference type="EMBL" id="ROQ20391.1"/>
    </source>
</evidence>
<dbReference type="InterPro" id="IPR046977">
    <property type="entry name" value="RsmC/RlmG"/>
</dbReference>
<sequence length="343" mass="38215">MSDSASQWLLEQIHSARGMASLWCLDEHAQGDTLPNASSLSVITNRWDQSELTRHAGLNTHFSDFDFSPRADGSLDRVFYRVSKEKPVVHHIINEAGRCLKPGGELVLCGHKTDGTKTYIDKASAYLGQREKAKKMGQLYVARLVRSDSLATPLDDSDYTIPRPIFTDDDVQFFSKPGLFGWQKRDRGSAMLWEQAAPRLQTSVAETLLDLGCGYGYLGLMTQRLPLKRRVLTDNNAAALAMAAYNAEHNGIPAEVIGADCGERITDTFDAVLCNPPFHHGFGVSGDLTDRFLRSAHTHLTPNGRAWFVVNRFIPLEQKARGLFTHAEVLADRDGFKVIELRR</sequence>
<dbReference type="AlphaFoldDB" id="A0A3N1NYB9"/>
<keyword evidence="3 7" id="KW-0489">Methyltransferase</keyword>
<evidence type="ECO:0000256" key="3">
    <source>
        <dbReference type="ARBA" id="ARBA00022603"/>
    </source>
</evidence>
<dbReference type="InterPro" id="IPR007848">
    <property type="entry name" value="Small_mtfrase_dom"/>
</dbReference>
<dbReference type="PROSITE" id="PS00092">
    <property type="entry name" value="N6_MTASE"/>
    <property type="match status" value="1"/>
</dbReference>
<dbReference type="GO" id="GO:0008170">
    <property type="term" value="F:N-methyltransferase activity"/>
    <property type="evidence" value="ECO:0007669"/>
    <property type="project" value="UniProtKB-ARBA"/>
</dbReference>
<keyword evidence="2" id="KW-0698">rRNA processing</keyword>
<keyword evidence="5" id="KW-0949">S-adenosyl-L-methionine</keyword>
<accession>A0A3N1NYB9</accession>
<keyword evidence="8" id="KW-1185">Reference proteome</keyword>
<dbReference type="InterPro" id="IPR002052">
    <property type="entry name" value="DNA_methylase_N6_adenine_CS"/>
</dbReference>
<evidence type="ECO:0000256" key="4">
    <source>
        <dbReference type="ARBA" id="ARBA00022679"/>
    </source>
</evidence>
<reference evidence="7 8" key="1">
    <citation type="submission" date="2018-11" db="EMBL/GenBank/DDBJ databases">
        <title>Genomic Encyclopedia of Type Strains, Phase IV (KMG-IV): sequencing the most valuable type-strain genomes for metagenomic binning, comparative biology and taxonomic classification.</title>
        <authorList>
            <person name="Goeker M."/>
        </authorList>
    </citation>
    <scope>NUCLEOTIDE SEQUENCE [LARGE SCALE GENOMIC DNA]</scope>
    <source>
        <strain evidence="7 8">DSM 16974</strain>
    </source>
</reference>
<evidence type="ECO:0000313" key="8">
    <source>
        <dbReference type="Proteomes" id="UP000273643"/>
    </source>
</evidence>
<dbReference type="GO" id="GO:0006364">
    <property type="term" value="P:rRNA processing"/>
    <property type="evidence" value="ECO:0007669"/>
    <property type="project" value="UniProtKB-KW"/>
</dbReference>
<dbReference type="InterPro" id="IPR029063">
    <property type="entry name" value="SAM-dependent_MTases_sf"/>
</dbReference>
<dbReference type="GO" id="GO:0008757">
    <property type="term" value="F:S-adenosylmethionine-dependent methyltransferase activity"/>
    <property type="evidence" value="ECO:0007669"/>
    <property type="project" value="InterPro"/>
</dbReference>
<proteinExistence type="predicted"/>
<dbReference type="PANTHER" id="PTHR47816:SF4">
    <property type="entry name" value="RIBOSOMAL RNA SMALL SUBUNIT METHYLTRANSFERASE C"/>
    <property type="match status" value="1"/>
</dbReference>
<dbReference type="CDD" id="cd02440">
    <property type="entry name" value="AdoMet_MTases"/>
    <property type="match status" value="1"/>
</dbReference>
<dbReference type="Gene3D" id="3.40.50.150">
    <property type="entry name" value="Vaccinia Virus protein VP39"/>
    <property type="match status" value="2"/>
</dbReference>
<keyword evidence="4 7" id="KW-0808">Transferase</keyword>
<name>A0A3N1NYB9_9GAMM</name>
<dbReference type="PANTHER" id="PTHR47816">
    <property type="entry name" value="RIBOSOMAL RNA SMALL SUBUNIT METHYLTRANSFERASE C"/>
    <property type="match status" value="1"/>
</dbReference>
<dbReference type="SUPFAM" id="SSF53335">
    <property type="entry name" value="S-adenosyl-L-methionine-dependent methyltransferases"/>
    <property type="match status" value="2"/>
</dbReference>
<dbReference type="GO" id="GO:0003676">
    <property type="term" value="F:nucleic acid binding"/>
    <property type="evidence" value="ECO:0007669"/>
    <property type="project" value="InterPro"/>
</dbReference>
<evidence type="ECO:0000256" key="1">
    <source>
        <dbReference type="ARBA" id="ARBA00022490"/>
    </source>
</evidence>
<dbReference type="Pfam" id="PF05175">
    <property type="entry name" value="MTS"/>
    <property type="match status" value="1"/>
</dbReference>
<protein>
    <submittedName>
        <fullName evidence="7">16S rRNA (Guanine1207-N2)-methyltransferase</fullName>
    </submittedName>
</protein>
<evidence type="ECO:0000256" key="2">
    <source>
        <dbReference type="ARBA" id="ARBA00022552"/>
    </source>
</evidence>
<comment type="caution">
    <text evidence="7">The sequence shown here is derived from an EMBL/GenBank/DDBJ whole genome shotgun (WGS) entry which is preliminary data.</text>
</comment>
<keyword evidence="1" id="KW-0963">Cytoplasm</keyword>
<feature type="domain" description="Methyltransferase small" evidence="6">
    <location>
        <begin position="171"/>
        <end position="339"/>
    </location>
</feature>
<gene>
    <name evidence="7" type="ORF">EDC38_0995</name>
</gene>
<dbReference type="GO" id="GO:0032259">
    <property type="term" value="P:methylation"/>
    <property type="evidence" value="ECO:0007669"/>
    <property type="project" value="UniProtKB-KW"/>
</dbReference>
<dbReference type="RefSeq" id="WP_170162853.1">
    <property type="nucleotide sequence ID" value="NZ_RJUK01000001.1"/>
</dbReference>
<dbReference type="Proteomes" id="UP000273643">
    <property type="component" value="Unassembled WGS sequence"/>
</dbReference>
<evidence type="ECO:0000256" key="5">
    <source>
        <dbReference type="ARBA" id="ARBA00022691"/>
    </source>
</evidence>
<dbReference type="EMBL" id="RJUK01000001">
    <property type="protein sequence ID" value="ROQ20391.1"/>
    <property type="molecule type" value="Genomic_DNA"/>
</dbReference>